<protein>
    <submittedName>
        <fullName evidence="2">Uncharacterized protein</fullName>
    </submittedName>
</protein>
<reference evidence="2 3" key="1">
    <citation type="submission" date="2020-08" db="EMBL/GenBank/DDBJ databases">
        <title>Genomic Encyclopedia of Archaeal and Bacterial Type Strains, Phase II (KMG-II): from individual species to whole genera.</title>
        <authorList>
            <person name="Goeker M."/>
        </authorList>
    </citation>
    <scope>NUCLEOTIDE SEQUENCE [LARGE SCALE GENOMIC DNA]</scope>
    <source>
        <strain evidence="2 3">DSM 43850</strain>
    </source>
</reference>
<feature type="region of interest" description="Disordered" evidence="1">
    <location>
        <begin position="1"/>
        <end position="26"/>
    </location>
</feature>
<sequence>MLSSPVRPHIRNNPESRPGYGESRSGYVTKVPFASLGVLNGTLVA</sequence>
<evidence type="ECO:0000313" key="3">
    <source>
        <dbReference type="Proteomes" id="UP000517916"/>
    </source>
</evidence>
<dbReference type="EMBL" id="JACJID010000001">
    <property type="protein sequence ID" value="MBA8924651.1"/>
    <property type="molecule type" value="Genomic_DNA"/>
</dbReference>
<name>A0ABR6BD52_9PSEU</name>
<dbReference type="Proteomes" id="UP000517916">
    <property type="component" value="Unassembled WGS sequence"/>
</dbReference>
<gene>
    <name evidence="2" type="ORF">BC739_001848</name>
</gene>
<keyword evidence="3" id="KW-1185">Reference proteome</keyword>
<comment type="caution">
    <text evidence="2">The sequence shown here is derived from an EMBL/GenBank/DDBJ whole genome shotgun (WGS) entry which is preliminary data.</text>
</comment>
<organism evidence="2 3">
    <name type="scientific">Kutzneria viridogrisea</name>
    <dbReference type="NCBI Taxonomy" id="47990"/>
    <lineage>
        <taxon>Bacteria</taxon>
        <taxon>Bacillati</taxon>
        <taxon>Actinomycetota</taxon>
        <taxon>Actinomycetes</taxon>
        <taxon>Pseudonocardiales</taxon>
        <taxon>Pseudonocardiaceae</taxon>
        <taxon>Kutzneria</taxon>
    </lineage>
</organism>
<evidence type="ECO:0000313" key="2">
    <source>
        <dbReference type="EMBL" id="MBA8924651.1"/>
    </source>
</evidence>
<evidence type="ECO:0000256" key="1">
    <source>
        <dbReference type="SAM" id="MobiDB-lite"/>
    </source>
</evidence>
<accession>A0ABR6BD52</accession>
<proteinExistence type="predicted"/>